<sequence length="90" mass="9865">MNVYIYTLGCRLNQAESEAIADSFSKAGFPLTSSTDADLVIVNSCTVTTKAEQKARRMIRLFAKHAEVIVTGCYAELNKEEVTSLSDKVT</sequence>
<dbReference type="EMBL" id="JADIMF010000064">
    <property type="protein sequence ID" value="MBO8468971.1"/>
    <property type="molecule type" value="Genomic_DNA"/>
</dbReference>
<dbReference type="GO" id="GO:0051539">
    <property type="term" value="F:4 iron, 4 sulfur cluster binding"/>
    <property type="evidence" value="ECO:0007669"/>
    <property type="project" value="UniProtKB-KW"/>
</dbReference>
<dbReference type="PANTHER" id="PTHR11918">
    <property type="entry name" value="RADICAL SAM PROTEINS"/>
    <property type="match status" value="1"/>
</dbReference>
<feature type="non-terminal residue" evidence="3">
    <location>
        <position position="90"/>
    </location>
</feature>
<dbReference type="PANTHER" id="PTHR11918:SF45">
    <property type="entry name" value="THREONYLCARBAMOYLADENOSINE TRNA METHYLTHIOTRANSFERASE"/>
    <property type="match status" value="1"/>
</dbReference>
<comment type="caution">
    <text evidence="3">The sequence shown here is derived from an EMBL/GenBank/DDBJ whole genome shotgun (WGS) entry which is preliminary data.</text>
</comment>
<evidence type="ECO:0000313" key="3">
    <source>
        <dbReference type="EMBL" id="MBO8468971.1"/>
    </source>
</evidence>
<accession>A0A9D9ICD5</accession>
<reference evidence="3" key="2">
    <citation type="journal article" date="2021" name="PeerJ">
        <title>Extensive microbial diversity within the chicken gut microbiome revealed by metagenomics and culture.</title>
        <authorList>
            <person name="Gilroy R."/>
            <person name="Ravi A."/>
            <person name="Getino M."/>
            <person name="Pursley I."/>
            <person name="Horton D.L."/>
            <person name="Alikhan N.F."/>
            <person name="Baker D."/>
            <person name="Gharbi K."/>
            <person name="Hall N."/>
            <person name="Watson M."/>
            <person name="Adriaenssens E.M."/>
            <person name="Foster-Nyarko E."/>
            <person name="Jarju S."/>
            <person name="Secka A."/>
            <person name="Antonio M."/>
            <person name="Oren A."/>
            <person name="Chaudhuri R.R."/>
            <person name="La Ragione R."/>
            <person name="Hildebrand F."/>
            <person name="Pallen M.J."/>
        </authorList>
    </citation>
    <scope>NUCLEOTIDE SEQUENCE</scope>
    <source>
        <strain evidence="3">14700</strain>
    </source>
</reference>
<gene>
    <name evidence="3" type="ORF">IAA72_04210</name>
</gene>
<dbReference type="Proteomes" id="UP000810292">
    <property type="component" value="Unassembled WGS sequence"/>
</dbReference>
<dbReference type="PROSITE" id="PS51449">
    <property type="entry name" value="MTTASE_N"/>
    <property type="match status" value="1"/>
</dbReference>
<dbReference type="Gene3D" id="3.40.50.12160">
    <property type="entry name" value="Methylthiotransferase, N-terminal domain"/>
    <property type="match status" value="1"/>
</dbReference>
<dbReference type="AlphaFoldDB" id="A0A9D9ICD5"/>
<keyword evidence="1" id="KW-0808">Transferase</keyword>
<dbReference type="GO" id="GO:0035598">
    <property type="term" value="F:tRNA (N(6)-L-threonylcarbamoyladenosine(37)-C(2))-methylthiotransferase activity"/>
    <property type="evidence" value="ECO:0007669"/>
    <property type="project" value="TreeGrafter"/>
</dbReference>
<dbReference type="InterPro" id="IPR013848">
    <property type="entry name" value="Methylthiotransferase_N"/>
</dbReference>
<dbReference type="Pfam" id="PF00919">
    <property type="entry name" value="UPF0004"/>
    <property type="match status" value="1"/>
</dbReference>
<feature type="domain" description="MTTase N-terminal" evidence="2">
    <location>
        <begin position="1"/>
        <end position="90"/>
    </location>
</feature>
<evidence type="ECO:0000256" key="1">
    <source>
        <dbReference type="ARBA" id="ARBA00022679"/>
    </source>
</evidence>
<evidence type="ECO:0000259" key="2">
    <source>
        <dbReference type="PROSITE" id="PS51449"/>
    </source>
</evidence>
<protein>
    <submittedName>
        <fullName evidence="3">tRNA (N(6)-L-threonylcarbamoyladenosine(37)-C(2))-methylthiotransferase MtaB</fullName>
    </submittedName>
</protein>
<dbReference type="GO" id="GO:0046872">
    <property type="term" value="F:metal ion binding"/>
    <property type="evidence" value="ECO:0007669"/>
    <property type="project" value="UniProtKB-KW"/>
</dbReference>
<reference evidence="3" key="1">
    <citation type="submission" date="2020-10" db="EMBL/GenBank/DDBJ databases">
        <authorList>
            <person name="Gilroy R."/>
        </authorList>
    </citation>
    <scope>NUCLEOTIDE SEQUENCE</scope>
    <source>
        <strain evidence="3">14700</strain>
    </source>
</reference>
<organism evidence="3 4">
    <name type="scientific">Candidatus Ornithospirochaeta stercoravium</name>
    <dbReference type="NCBI Taxonomy" id="2840897"/>
    <lineage>
        <taxon>Bacteria</taxon>
        <taxon>Pseudomonadati</taxon>
        <taxon>Spirochaetota</taxon>
        <taxon>Spirochaetia</taxon>
        <taxon>Spirochaetales</taxon>
        <taxon>Spirochaetaceae</taxon>
        <taxon>Spirochaetaceae incertae sedis</taxon>
        <taxon>Candidatus Ornithospirochaeta</taxon>
    </lineage>
</organism>
<proteinExistence type="predicted"/>
<name>A0A9D9ICD5_9SPIO</name>
<dbReference type="InterPro" id="IPR038135">
    <property type="entry name" value="Methylthiotransferase_N_sf"/>
</dbReference>
<evidence type="ECO:0000313" key="4">
    <source>
        <dbReference type="Proteomes" id="UP000810292"/>
    </source>
</evidence>